<sequence>MKKVLFTATVDWHITLFHLPYLEWFKNQGYEVHVATNGIKEIPFCDTKHTVSFERSPFNIKNIKAYFELKDIINKEGFDVIHCHTPMGSVITRLAAIHARTEGTKVFYTAHGFFFFKGAPLKNWLMFYPVEKIFSYFTDVLITMNKEDFNLAKRKMKAKTIKYVNGVGLDTSKFKDAEVDKYKKRQELGIPQDANIILSVGELIPRKNHETAIKAIAKLNNLNVYYIICGMGELDHYLKKLTNKLNISKQVKFLGFRKDIAELCKTADIFLFPSLQEGLPVALMEAMASGLPCVASKIRGQVDLIVPKKGGLLYTPTDVNGFARGINKMLQNKDKWPKMARFDQNKVKQFDLKNVIKEMEEIYEETMYSTFTK</sequence>
<evidence type="ECO:0000313" key="1">
    <source>
        <dbReference type="EMBL" id="ONI37869.1"/>
    </source>
</evidence>
<name>A0ACC8X7T2_9FIRM</name>
<proteinExistence type="predicted"/>
<keyword evidence="2" id="KW-1185">Reference proteome</keyword>
<evidence type="ECO:0000313" key="2">
    <source>
        <dbReference type="Proteomes" id="UP000188605"/>
    </source>
</evidence>
<gene>
    <name evidence="1" type="ORF">AN396_11985</name>
</gene>
<protein>
    <submittedName>
        <fullName evidence="1">Glycosyl transferase family 1</fullName>
    </submittedName>
</protein>
<dbReference type="Proteomes" id="UP000188605">
    <property type="component" value="Unassembled WGS sequence"/>
</dbReference>
<reference evidence="1" key="1">
    <citation type="submission" date="2016-08" db="EMBL/GenBank/DDBJ databases">
        <authorList>
            <person name="Ngugi D.K."/>
            <person name="Miyake S."/>
            <person name="Stingl U."/>
        </authorList>
    </citation>
    <scope>NUCLEOTIDE SEQUENCE</scope>
    <source>
        <strain evidence="1">SCG-B11WGA-EpuloA1</strain>
    </source>
</reference>
<keyword evidence="1" id="KW-0808">Transferase</keyword>
<dbReference type="EMBL" id="LJDB01000102">
    <property type="protein sequence ID" value="ONI37869.1"/>
    <property type="molecule type" value="Genomic_DNA"/>
</dbReference>
<comment type="caution">
    <text evidence="1">The sequence shown here is derived from an EMBL/GenBank/DDBJ whole genome shotgun (WGS) entry which is preliminary data.</text>
</comment>
<organism evidence="1 2">
    <name type="scientific">Candidatus Epulonipiscium fishelsonii</name>
    <dbReference type="NCBI Taxonomy" id="77094"/>
    <lineage>
        <taxon>Bacteria</taxon>
        <taxon>Bacillati</taxon>
        <taxon>Bacillota</taxon>
        <taxon>Clostridia</taxon>
        <taxon>Lachnospirales</taxon>
        <taxon>Lachnospiraceae</taxon>
        <taxon>Candidatus Epulonipiscium</taxon>
    </lineage>
</organism>
<accession>A0ACC8X7T2</accession>